<dbReference type="OrthoDB" id="8913080at2"/>
<name>A0A2I6S5M4_9RHOO</name>
<dbReference type="RefSeq" id="WP_102246630.1">
    <property type="nucleotide sequence ID" value="NZ_CP025682.1"/>
</dbReference>
<organism evidence="1 2">
    <name type="scientific">Pseudazoarcus pumilus</name>
    <dbReference type="NCBI Taxonomy" id="2067960"/>
    <lineage>
        <taxon>Bacteria</taxon>
        <taxon>Pseudomonadati</taxon>
        <taxon>Pseudomonadota</taxon>
        <taxon>Betaproteobacteria</taxon>
        <taxon>Rhodocyclales</taxon>
        <taxon>Zoogloeaceae</taxon>
        <taxon>Pseudazoarcus</taxon>
    </lineage>
</organism>
<keyword evidence="2" id="KW-1185">Reference proteome</keyword>
<dbReference type="AlphaFoldDB" id="A0A2I6S5M4"/>
<protein>
    <submittedName>
        <fullName evidence="1">Uncharacterized protein</fullName>
    </submittedName>
</protein>
<evidence type="ECO:0000313" key="1">
    <source>
        <dbReference type="EMBL" id="AUN94562.1"/>
    </source>
</evidence>
<dbReference type="EMBL" id="CP025682">
    <property type="protein sequence ID" value="AUN94562.1"/>
    <property type="molecule type" value="Genomic_DNA"/>
</dbReference>
<dbReference type="KEGG" id="atw:C0099_06155"/>
<gene>
    <name evidence="1" type="ORF">C0099_06155</name>
</gene>
<evidence type="ECO:0000313" key="2">
    <source>
        <dbReference type="Proteomes" id="UP000242205"/>
    </source>
</evidence>
<accession>A0A2I6S5M4</accession>
<sequence>MKPKTDTSDLYAAYPHLQKIDEMWGTPQCRHLLLDLLSDSRDGTRQGFPPDHASTIFRLLQEHDADYAHLDDDPMSVSWWEQNPGHRQGPR</sequence>
<reference evidence="1 2" key="1">
    <citation type="submission" date="2018-01" db="EMBL/GenBank/DDBJ databases">
        <authorList>
            <person name="Fu G.-Y."/>
        </authorList>
    </citation>
    <scope>NUCLEOTIDE SEQUENCE [LARGE SCALE GENOMIC DNA]</scope>
    <source>
        <strain evidence="1 2">SY39</strain>
    </source>
</reference>
<proteinExistence type="predicted"/>
<dbReference type="Proteomes" id="UP000242205">
    <property type="component" value="Chromosome"/>
</dbReference>